<feature type="domain" description="ATPase AAA-type core" evidence="1">
    <location>
        <begin position="39"/>
        <end position="338"/>
    </location>
</feature>
<dbReference type="EMBL" id="JHEG04000002">
    <property type="protein sequence ID" value="KAF3883786.1"/>
    <property type="molecule type" value="Genomic_DNA"/>
</dbReference>
<name>A0A0C1R850_9CYAN</name>
<comment type="caution">
    <text evidence="3">The sequence shown here is derived from an EMBL/GenBank/DDBJ whole genome shotgun (WGS) entry which is preliminary data.</text>
</comment>
<dbReference type="Gene3D" id="3.40.50.300">
    <property type="entry name" value="P-loop containing nucleotide triphosphate hydrolases"/>
    <property type="match status" value="2"/>
</dbReference>
<dbReference type="InterPro" id="IPR027417">
    <property type="entry name" value="P-loop_NTPase"/>
</dbReference>
<dbReference type="STRING" id="1479485.DA73_0228200"/>
<keyword evidence="4" id="KW-1185">Reference proteome</keyword>
<proteinExistence type="predicted"/>
<evidence type="ECO:0000313" key="3">
    <source>
        <dbReference type="EMBL" id="KIE08455.1"/>
    </source>
</evidence>
<sequence length="450" mass="50381">MWVESITLSNIKCFREEKIFFTHKQATGQRAKPYSWITLLGENGVGKSTLLQALALLLAGPEAAKELLPRPTGWVRNPSIPGKLSAVLHKEETDAGSFGEDKRRHTFAYSYFVTGGVPVQVGKEKETYTEPALIEEPSKILSWLRTNAFASDSKGWFSVGYGAFRRLTRVSQVLIPSLEPAKRSSNFITQFDEDSALSSFERWMVYLEFRIAKNPEDAKARRMREVGEKVIESLLPGDAQIAEVTIDGLIQFTVNGQKVSTINLSDGYRSVIALAGDLIWRLLQAFPDLEDPTQASGVVLIDELDIHLHPSWQRQIAGWLRQVFPYLQFIVATHSPLVAAGGGDDALTLRLELVNGEIEVKQVQNVSAYDSDSILRSSAFGLESTYSPETQAKMNRYYELRDKRDNLLEQESKEYEHLRQFMKAAQPVGGLPEPGSLEARTRAFLEANLP</sequence>
<dbReference type="PANTHER" id="PTHR43581">
    <property type="entry name" value="ATP/GTP PHOSPHATASE"/>
    <property type="match status" value="1"/>
</dbReference>
<accession>A0A0C1R850</accession>
<protein>
    <submittedName>
        <fullName evidence="2 3">ATPase</fullName>
    </submittedName>
</protein>
<evidence type="ECO:0000313" key="2">
    <source>
        <dbReference type="EMBL" id="KAF3883786.1"/>
    </source>
</evidence>
<dbReference type="GO" id="GO:0005524">
    <property type="term" value="F:ATP binding"/>
    <property type="evidence" value="ECO:0007669"/>
    <property type="project" value="InterPro"/>
</dbReference>
<dbReference type="GO" id="GO:0016887">
    <property type="term" value="F:ATP hydrolysis activity"/>
    <property type="evidence" value="ECO:0007669"/>
    <property type="project" value="InterPro"/>
</dbReference>
<dbReference type="OrthoDB" id="9784297at2"/>
<organism evidence="3">
    <name type="scientific">Tolypothrix bouteillei VB521301</name>
    <dbReference type="NCBI Taxonomy" id="1479485"/>
    <lineage>
        <taxon>Bacteria</taxon>
        <taxon>Bacillati</taxon>
        <taxon>Cyanobacteriota</taxon>
        <taxon>Cyanophyceae</taxon>
        <taxon>Nostocales</taxon>
        <taxon>Tolypothrichaceae</taxon>
        <taxon>Tolypothrix</taxon>
    </lineage>
</organism>
<dbReference type="Pfam" id="PF13304">
    <property type="entry name" value="AAA_21"/>
    <property type="match status" value="1"/>
</dbReference>
<evidence type="ECO:0000259" key="1">
    <source>
        <dbReference type="Pfam" id="PF13304"/>
    </source>
</evidence>
<gene>
    <name evidence="3" type="ORF">DA73_0228200</name>
    <name evidence="2" type="ORF">DA73_0400039390</name>
</gene>
<dbReference type="InterPro" id="IPR051396">
    <property type="entry name" value="Bact_Antivir_Def_Nuclease"/>
</dbReference>
<reference evidence="3" key="1">
    <citation type="journal article" date="2015" name="Genome Announc.">
        <title>Draft Genome Sequence of Tolypothrix boutellei Strain VB521301.</title>
        <authorList>
            <person name="Chandrababunaidu M.M."/>
            <person name="Singh D."/>
            <person name="Sen D."/>
            <person name="Bhan S."/>
            <person name="Das S."/>
            <person name="Gupta A."/>
            <person name="Adhikary S.P."/>
            <person name="Tripathy S."/>
        </authorList>
    </citation>
    <scope>NUCLEOTIDE SEQUENCE</scope>
    <source>
        <strain evidence="3">VB521301</strain>
    </source>
</reference>
<reference evidence="2" key="2">
    <citation type="submission" date="2019-11" db="EMBL/GenBank/DDBJ databases">
        <title>Improved Assembly of Tolypothrix boutellei genome.</title>
        <authorList>
            <person name="Sarangi A.N."/>
            <person name="Mukherjee M."/>
            <person name="Ghosh S."/>
            <person name="Singh D."/>
            <person name="Das A."/>
            <person name="Kant S."/>
            <person name="Prusty A."/>
            <person name="Tripathy S."/>
        </authorList>
    </citation>
    <scope>NUCLEOTIDE SEQUENCE</scope>
    <source>
        <strain evidence="2">VB521301</strain>
    </source>
</reference>
<dbReference type="PANTHER" id="PTHR43581:SF2">
    <property type="entry name" value="EXCINUCLEASE ATPASE SUBUNIT"/>
    <property type="match status" value="1"/>
</dbReference>
<dbReference type="RefSeq" id="WP_038080775.1">
    <property type="nucleotide sequence ID" value="NZ_JHEG04000002.1"/>
</dbReference>
<dbReference type="EMBL" id="JHEG02000058">
    <property type="protein sequence ID" value="KIE08455.1"/>
    <property type="molecule type" value="Genomic_DNA"/>
</dbReference>
<dbReference type="SUPFAM" id="SSF52540">
    <property type="entry name" value="P-loop containing nucleoside triphosphate hydrolases"/>
    <property type="match status" value="1"/>
</dbReference>
<dbReference type="AlphaFoldDB" id="A0A0C1R850"/>
<dbReference type="Proteomes" id="UP000029738">
    <property type="component" value="Unassembled WGS sequence"/>
</dbReference>
<evidence type="ECO:0000313" key="4">
    <source>
        <dbReference type="Proteomes" id="UP000029738"/>
    </source>
</evidence>
<dbReference type="InterPro" id="IPR003959">
    <property type="entry name" value="ATPase_AAA_core"/>
</dbReference>